<dbReference type="EMBL" id="JYIJ01000018">
    <property type="protein sequence ID" value="KWX00557.1"/>
    <property type="molecule type" value="Genomic_DNA"/>
</dbReference>
<proteinExistence type="predicted"/>
<reference evidence="3" key="1">
    <citation type="submission" date="2015-02" db="EMBL/GenBank/DDBJ databases">
        <title>Physiological reanalysis, assessment of diazotrophy, and genome sequences of multiple isolates of Streptomyces thermoautotrophicus.</title>
        <authorList>
            <person name="MacKellar D.C."/>
            <person name="Lieber L."/>
            <person name="Norman J."/>
            <person name="Bolger A."/>
            <person name="Tobin C."/>
            <person name="Murray J.W."/>
            <person name="Friesen M."/>
            <person name="Prell J."/>
        </authorList>
    </citation>
    <scope>NUCLEOTIDE SEQUENCE [LARGE SCALE GENOMIC DNA]</scope>
    <source>
        <strain evidence="3">UBT1</strain>
    </source>
</reference>
<accession>A0A132N997</accession>
<evidence type="ECO:0008006" key="5">
    <source>
        <dbReference type="Google" id="ProtNLM"/>
    </source>
</evidence>
<sequence>MRATVTDDGAMLLDLRGRGRWYALPASGARWWRHLAAGATADQAAEAVAAHYRIDPTRVRADIQAMVADLLSRGLLEIVGRKRRRWWPW</sequence>
<dbReference type="Proteomes" id="UP000070598">
    <property type="component" value="Unassembled WGS sequence"/>
</dbReference>
<dbReference type="Gene3D" id="1.10.10.1150">
    <property type="entry name" value="Coenzyme PQQ synthesis protein D (PqqD)"/>
    <property type="match status" value="1"/>
</dbReference>
<dbReference type="Pfam" id="PF05402">
    <property type="entry name" value="PqqD"/>
    <property type="match status" value="1"/>
</dbReference>
<dbReference type="PATRIC" id="fig|1469144.8.peg.2069"/>
<reference evidence="2 4" key="2">
    <citation type="submission" date="2015-02" db="EMBL/GenBank/DDBJ databases">
        <title>Physiological reanalysis, assessment of diazotrophy, and genome sequences of multiple isolates of Streptomyces thermoautotrophicus.</title>
        <authorList>
            <person name="MacKellar D.C."/>
            <person name="Lieber L."/>
            <person name="Norman J."/>
            <person name="Bolger A."/>
            <person name="Tobin C."/>
            <person name="Murray J.W."/>
            <person name="Prell J."/>
        </authorList>
    </citation>
    <scope>NUCLEOTIDE SEQUENCE [LARGE SCALE GENOMIC DNA]</scope>
    <source>
        <strain evidence="2 4">UBT1</strain>
    </source>
</reference>
<organism evidence="2 3">
    <name type="scientific">Carbonactinospora thermoautotrophica</name>
    <dbReference type="NCBI Taxonomy" id="1469144"/>
    <lineage>
        <taxon>Bacteria</taxon>
        <taxon>Bacillati</taxon>
        <taxon>Actinomycetota</taxon>
        <taxon>Actinomycetes</taxon>
        <taxon>Kitasatosporales</taxon>
        <taxon>Carbonactinosporaceae</taxon>
        <taxon>Carbonactinospora</taxon>
    </lineage>
</organism>
<dbReference type="EMBL" id="JYIK01001113">
    <property type="protein sequence ID" value="KWX06122.1"/>
    <property type="molecule type" value="Genomic_DNA"/>
</dbReference>
<dbReference type="InterPro" id="IPR041881">
    <property type="entry name" value="PqqD_sf"/>
</dbReference>
<gene>
    <name evidence="1" type="ORF">TH66_15255</name>
    <name evidence="2" type="ORF">TR74_22945</name>
</gene>
<comment type="caution">
    <text evidence="2">The sequence shown here is derived from an EMBL/GenBank/DDBJ whole genome shotgun (WGS) entry which is preliminary data.</text>
</comment>
<evidence type="ECO:0000313" key="3">
    <source>
        <dbReference type="Proteomes" id="UP000070598"/>
    </source>
</evidence>
<name>A0A132N997_9ACTN</name>
<dbReference type="InterPro" id="IPR008792">
    <property type="entry name" value="PQQD"/>
</dbReference>
<dbReference type="Proteomes" id="UP000070659">
    <property type="component" value="Unassembled WGS sequence"/>
</dbReference>
<evidence type="ECO:0000313" key="2">
    <source>
        <dbReference type="EMBL" id="KWX06122.1"/>
    </source>
</evidence>
<evidence type="ECO:0000313" key="1">
    <source>
        <dbReference type="EMBL" id="KWX00557.1"/>
    </source>
</evidence>
<protein>
    <recommendedName>
        <fullName evidence="5">Coenzyme PQQ synthesis protein D (PqqD)</fullName>
    </recommendedName>
</protein>
<dbReference type="AlphaFoldDB" id="A0A132N997"/>
<evidence type="ECO:0000313" key="4">
    <source>
        <dbReference type="Proteomes" id="UP000070659"/>
    </source>
</evidence>